<dbReference type="OrthoDB" id="10004661at2759"/>
<proteinExistence type="inferred from homology"/>
<evidence type="ECO:0000259" key="4">
    <source>
        <dbReference type="Pfam" id="PF23572"/>
    </source>
</evidence>
<dbReference type="AlphaFoldDB" id="A0A8K0GPI0"/>
<sequence>MEEFNGVRVIEEFEAMTKDAERVQTECLKKILEENGSVEYLKNLGLNGRTDPENYKACVPLVTYKELEPYIQRIVDGDSSPILTSNPITTFSLSSGTSEGKSKFIPFNNALMETSVQRSKTSFAFRNREFPVGKGKELQFTYRSKQVKTKGGLVAASYITNLYTSSLYKNKMKPIKSVFSSPDEVMLGKDFNQSLYCHLLCGLIFYNEIQVISAVFAQIVVYAFRTLEQVWEQLCADIRAGTVSHRITDPALRTAMSTTLLRSNPELAELICDKCKGLSSSNWGGLIPELFPNAKYIYAKMTGSMEAYLKKLRHYAGDVPLVSGDYGASEAKIGVNVNPKLPPELVTYVVLPDSGYFEFLPLLEKYYKTTESKPLGLTEVKVGEEYEMVVTNFAGLYRYRLGDVVKVMGFHNSSPEIKFVCRRNLILNINIDMHTEKDLQLAVEEASKVLAEEKLEVVDYTSLAGLSMEPGHYVIFWELSGEGSDEVLGECCNCLDQSFGDPAYAFSRKVNTIGALELRIVRGGTFQKILEHFIASGGSASQFKTPRCVTNQEVLQLLSSNVVKSYSSTTAFL</sequence>
<feature type="domain" description="GH3 middle" evidence="3">
    <location>
        <begin position="348"/>
        <end position="422"/>
    </location>
</feature>
<reference evidence="5" key="1">
    <citation type="submission" date="2020-03" db="EMBL/GenBank/DDBJ databases">
        <title>A high-quality chromosome-level genome assembly of a woody plant with both climbing and erect habits, Rhamnella rubrinervis.</title>
        <authorList>
            <person name="Lu Z."/>
            <person name="Yang Y."/>
            <person name="Zhu X."/>
            <person name="Sun Y."/>
        </authorList>
    </citation>
    <scope>NUCLEOTIDE SEQUENCE</scope>
    <source>
        <strain evidence="5">BYM</strain>
        <tissue evidence="5">Leaf</tissue>
    </source>
</reference>
<comment type="caution">
    <text evidence="5">The sequence shown here is derived from an EMBL/GenBank/DDBJ whole genome shotgun (WGS) entry which is preliminary data.</text>
</comment>
<keyword evidence="6" id="KW-1185">Reference proteome</keyword>
<dbReference type="GO" id="GO:0005737">
    <property type="term" value="C:cytoplasm"/>
    <property type="evidence" value="ECO:0007669"/>
    <property type="project" value="TreeGrafter"/>
</dbReference>
<dbReference type="Proteomes" id="UP000796880">
    <property type="component" value="Unassembled WGS sequence"/>
</dbReference>
<dbReference type="GO" id="GO:0016881">
    <property type="term" value="F:acid-amino acid ligase activity"/>
    <property type="evidence" value="ECO:0007669"/>
    <property type="project" value="TreeGrafter"/>
</dbReference>
<dbReference type="EMBL" id="VOIH02000012">
    <property type="protein sequence ID" value="KAF3432013.1"/>
    <property type="molecule type" value="Genomic_DNA"/>
</dbReference>
<dbReference type="PANTHER" id="PTHR31901:SF5">
    <property type="entry name" value="JASMONOYL--L-AMINO ACID SYNTHETASE JAR1"/>
    <property type="match status" value="1"/>
</dbReference>
<dbReference type="InterPro" id="IPR055377">
    <property type="entry name" value="GH3_M"/>
</dbReference>
<organism evidence="5 6">
    <name type="scientific">Rhamnella rubrinervis</name>
    <dbReference type="NCBI Taxonomy" id="2594499"/>
    <lineage>
        <taxon>Eukaryota</taxon>
        <taxon>Viridiplantae</taxon>
        <taxon>Streptophyta</taxon>
        <taxon>Embryophyta</taxon>
        <taxon>Tracheophyta</taxon>
        <taxon>Spermatophyta</taxon>
        <taxon>Magnoliopsida</taxon>
        <taxon>eudicotyledons</taxon>
        <taxon>Gunneridae</taxon>
        <taxon>Pentapetalae</taxon>
        <taxon>rosids</taxon>
        <taxon>fabids</taxon>
        <taxon>Rosales</taxon>
        <taxon>Rhamnaceae</taxon>
        <taxon>rhamnoid group</taxon>
        <taxon>Rhamneae</taxon>
        <taxon>Rhamnella</taxon>
    </lineage>
</organism>
<evidence type="ECO:0000256" key="1">
    <source>
        <dbReference type="ARBA" id="ARBA00008068"/>
    </source>
</evidence>
<accession>A0A8K0GPI0</accession>
<keyword evidence="2" id="KW-0436">Ligase</keyword>
<dbReference type="Pfam" id="PF23571">
    <property type="entry name" value="GH3_M"/>
    <property type="match status" value="1"/>
</dbReference>
<evidence type="ECO:0000313" key="6">
    <source>
        <dbReference type="Proteomes" id="UP000796880"/>
    </source>
</evidence>
<evidence type="ECO:0000313" key="5">
    <source>
        <dbReference type="EMBL" id="KAF3432013.1"/>
    </source>
</evidence>
<dbReference type="PANTHER" id="PTHR31901">
    <property type="entry name" value="GH3 DOMAIN-CONTAINING PROTEIN"/>
    <property type="match status" value="1"/>
</dbReference>
<dbReference type="Pfam" id="PF23572">
    <property type="entry name" value="GH3_C"/>
    <property type="match status" value="1"/>
</dbReference>
<dbReference type="Pfam" id="PF03321">
    <property type="entry name" value="GH3"/>
    <property type="match status" value="1"/>
</dbReference>
<dbReference type="InterPro" id="IPR055378">
    <property type="entry name" value="GH3_C"/>
</dbReference>
<evidence type="ECO:0000259" key="3">
    <source>
        <dbReference type="Pfam" id="PF23571"/>
    </source>
</evidence>
<name>A0A8K0GPI0_9ROSA</name>
<comment type="similarity">
    <text evidence="1">Belongs to the IAA-amido conjugating enzyme family.</text>
</comment>
<feature type="domain" description="GH3 C-terminal" evidence="4">
    <location>
        <begin position="437"/>
        <end position="553"/>
    </location>
</feature>
<protein>
    <submittedName>
        <fullName evidence="5">Uncharacterized protein</fullName>
    </submittedName>
</protein>
<dbReference type="InterPro" id="IPR004993">
    <property type="entry name" value="GH3"/>
</dbReference>
<evidence type="ECO:0000256" key="2">
    <source>
        <dbReference type="ARBA" id="ARBA00022598"/>
    </source>
</evidence>
<gene>
    <name evidence="5" type="ORF">FNV43_RR26752</name>
</gene>